<dbReference type="InterPro" id="IPR058660">
    <property type="entry name" value="WHD_DnaB"/>
</dbReference>
<keyword evidence="5" id="KW-0347">Helicase</keyword>
<dbReference type="Pfam" id="PF25888">
    <property type="entry name" value="WHD_DnaB"/>
    <property type="match status" value="1"/>
</dbReference>
<keyword evidence="5" id="KW-0547">Nucleotide-binding</keyword>
<proteinExistence type="inferred from homology"/>
<dbReference type="Gene3D" id="1.10.10.630">
    <property type="entry name" value="DnaD domain-like"/>
    <property type="match status" value="1"/>
</dbReference>
<evidence type="ECO:0000259" key="4">
    <source>
        <dbReference type="Pfam" id="PF25888"/>
    </source>
</evidence>
<comment type="similarity">
    <text evidence="1">Belongs to the DnaB/DnaD family.</text>
</comment>
<gene>
    <name evidence="5" type="ORF">SAMN05421687_10777</name>
</gene>
<dbReference type="GO" id="GO:0004386">
    <property type="term" value="F:helicase activity"/>
    <property type="evidence" value="ECO:0007669"/>
    <property type="project" value="UniProtKB-KW"/>
</dbReference>
<dbReference type="RefSeq" id="WP_076559430.1">
    <property type="nucleotide sequence ID" value="NZ_FTOC01000007.1"/>
</dbReference>
<evidence type="ECO:0000256" key="1">
    <source>
        <dbReference type="ARBA" id="ARBA00093462"/>
    </source>
</evidence>
<keyword evidence="5" id="KW-0378">Hydrolase</keyword>
<evidence type="ECO:0000256" key="2">
    <source>
        <dbReference type="SAM" id="MobiDB-lite"/>
    </source>
</evidence>
<feature type="compositionally biased region" description="Basic and acidic residues" evidence="2">
    <location>
        <begin position="266"/>
        <end position="291"/>
    </location>
</feature>
<dbReference type="EMBL" id="FTOC01000007">
    <property type="protein sequence ID" value="SIS51468.1"/>
    <property type="molecule type" value="Genomic_DNA"/>
</dbReference>
<reference evidence="6" key="1">
    <citation type="submission" date="2017-01" db="EMBL/GenBank/DDBJ databases">
        <authorList>
            <person name="Varghese N."/>
            <person name="Submissions S."/>
        </authorList>
    </citation>
    <scope>NUCLEOTIDE SEQUENCE [LARGE SCALE GENOMIC DNA]</scope>
    <source>
        <strain evidence="6">DSM 23127</strain>
    </source>
</reference>
<name>A0A1N7JQ42_9BACI</name>
<evidence type="ECO:0000313" key="5">
    <source>
        <dbReference type="EMBL" id="SIS51468.1"/>
    </source>
</evidence>
<feature type="region of interest" description="Disordered" evidence="2">
    <location>
        <begin position="256"/>
        <end position="291"/>
    </location>
</feature>
<dbReference type="AlphaFoldDB" id="A0A1N7JQ42"/>
<dbReference type="Pfam" id="PF07261">
    <property type="entry name" value="DnaB_2"/>
    <property type="match status" value="1"/>
</dbReference>
<sequence length="448" mass="51401">MKERIGEVTPKDCYISLSASGLEDRTMVLSHLYQPIIGREAVSLFQFLEGEARLSSEEATHHTLMSYLGLPLDRIYEARVQLEAIGLLKTYKKEEEDRIVYVYRLVPPFSAFQFFCDHMLSLLLIHEVGEEKFKKLKNSFAFSTIEMDGYEEVTASFGDVYSPVASLPEGIDTEGESLPQQGIVLNDAPLDLEWLEKALQERMLPAKKILGKENSKLMQQLAVLYNMSTTDMEKALLWSVTDQNELDKDELKASCHDLGQQTKTVKKPENTPKESPAEQGERKSPSSKNEKFIHMLEDITPRELLEDVSNGSRASDQDVKLIRDVMTEQGLPKGVMNVLVHYVLLKTDMKLSKPYLEKIASHWARKNVKTVEQAMNMARAEHKKYQQWSKEKQMTKKRTTEVLPEWYKQQKHQEEQQAPEKTSGKESAASEDEIAERIQRITQKRKGR</sequence>
<dbReference type="STRING" id="570947.SAMN05421687_10777"/>
<feature type="compositionally biased region" description="Basic and acidic residues" evidence="2">
    <location>
        <begin position="383"/>
        <end position="400"/>
    </location>
</feature>
<dbReference type="Proteomes" id="UP000187608">
    <property type="component" value="Unassembled WGS sequence"/>
</dbReference>
<keyword evidence="6" id="KW-1185">Reference proteome</keyword>
<feature type="domain" description="Replicative helicase loading/DNA remodeling protein DnaB N-terminal winged helix" evidence="4">
    <location>
        <begin position="11"/>
        <end position="211"/>
    </location>
</feature>
<dbReference type="InterPro" id="IPR034829">
    <property type="entry name" value="DnaD-like_sf"/>
</dbReference>
<protein>
    <submittedName>
        <fullName evidence="5">Replicative DNA helicase loader DnaB</fullName>
    </submittedName>
</protein>
<feature type="region of interest" description="Disordered" evidence="2">
    <location>
        <begin position="383"/>
        <end position="448"/>
    </location>
</feature>
<feature type="domain" description="DnaB/C C-terminal" evidence="3">
    <location>
        <begin position="312"/>
        <end position="376"/>
    </location>
</feature>
<evidence type="ECO:0000259" key="3">
    <source>
        <dbReference type="Pfam" id="PF07261"/>
    </source>
</evidence>
<accession>A0A1N7JQ42</accession>
<evidence type="ECO:0000313" key="6">
    <source>
        <dbReference type="Proteomes" id="UP000187608"/>
    </source>
</evidence>
<dbReference type="InterPro" id="IPR006343">
    <property type="entry name" value="DnaB/C_C"/>
</dbReference>
<keyword evidence="5" id="KW-0067">ATP-binding</keyword>
<dbReference type="OrthoDB" id="2082007at2"/>
<organism evidence="5 6">
    <name type="scientific">Salimicrobium flavidum</name>
    <dbReference type="NCBI Taxonomy" id="570947"/>
    <lineage>
        <taxon>Bacteria</taxon>
        <taxon>Bacillati</taxon>
        <taxon>Bacillota</taxon>
        <taxon>Bacilli</taxon>
        <taxon>Bacillales</taxon>
        <taxon>Bacillaceae</taxon>
        <taxon>Salimicrobium</taxon>
    </lineage>
</organism>